<organism evidence="2 3">
    <name type="scientific">Paenibacillus aurantiacus</name>
    <dbReference type="NCBI Taxonomy" id="1936118"/>
    <lineage>
        <taxon>Bacteria</taxon>
        <taxon>Bacillati</taxon>
        <taxon>Bacillota</taxon>
        <taxon>Bacilli</taxon>
        <taxon>Bacillales</taxon>
        <taxon>Paenibacillaceae</taxon>
        <taxon>Paenibacillus</taxon>
    </lineage>
</organism>
<feature type="transmembrane region" description="Helical" evidence="1">
    <location>
        <begin position="7"/>
        <end position="29"/>
    </location>
</feature>
<feature type="transmembrane region" description="Helical" evidence="1">
    <location>
        <begin position="90"/>
        <end position="109"/>
    </location>
</feature>
<feature type="transmembrane region" description="Helical" evidence="1">
    <location>
        <begin position="35"/>
        <end position="53"/>
    </location>
</feature>
<dbReference type="Proteomes" id="UP001589747">
    <property type="component" value="Unassembled WGS sequence"/>
</dbReference>
<gene>
    <name evidence="2" type="ORF">ACFFSY_02840</name>
</gene>
<proteinExistence type="predicted"/>
<name>A0ABV5KI16_9BACL</name>
<keyword evidence="3" id="KW-1185">Reference proteome</keyword>
<sequence length="121" mass="12922">MRTSELLLRFILGGLAVVLSYVASVLLPWKALGGIFAAFPAVMIVAVLMMGISQGSDKAAAVARGSVYGMTGCAACVLTVLYALRTTGLWWFSLLLGVTVWFLSAMAIYKVRGWMQARAKG</sequence>
<accession>A0ABV5KI16</accession>
<reference evidence="2 3" key="1">
    <citation type="submission" date="2024-09" db="EMBL/GenBank/DDBJ databases">
        <authorList>
            <person name="Sun Q."/>
            <person name="Mori K."/>
        </authorList>
    </citation>
    <scope>NUCLEOTIDE SEQUENCE [LARGE SCALE GENOMIC DNA]</scope>
    <source>
        <strain evidence="2 3">TISTR 2452</strain>
    </source>
</reference>
<keyword evidence="1" id="KW-1133">Transmembrane helix</keyword>
<feature type="transmembrane region" description="Helical" evidence="1">
    <location>
        <begin position="65"/>
        <end position="84"/>
    </location>
</feature>
<keyword evidence="1" id="KW-0472">Membrane</keyword>
<dbReference type="Pfam" id="PF11345">
    <property type="entry name" value="DUF3147"/>
    <property type="match status" value="1"/>
</dbReference>
<keyword evidence="1" id="KW-0812">Transmembrane</keyword>
<dbReference type="InterPro" id="IPR021493">
    <property type="entry name" value="DUF3147"/>
</dbReference>
<evidence type="ECO:0000256" key="1">
    <source>
        <dbReference type="SAM" id="Phobius"/>
    </source>
</evidence>
<evidence type="ECO:0000313" key="3">
    <source>
        <dbReference type="Proteomes" id="UP001589747"/>
    </source>
</evidence>
<comment type="caution">
    <text evidence="2">The sequence shown here is derived from an EMBL/GenBank/DDBJ whole genome shotgun (WGS) entry which is preliminary data.</text>
</comment>
<dbReference type="RefSeq" id="WP_377489571.1">
    <property type="nucleotide sequence ID" value="NZ_JBHMDO010000003.1"/>
</dbReference>
<dbReference type="EMBL" id="JBHMDO010000003">
    <property type="protein sequence ID" value="MFB9324878.1"/>
    <property type="molecule type" value="Genomic_DNA"/>
</dbReference>
<protein>
    <submittedName>
        <fullName evidence="2">DUF3147 family protein</fullName>
    </submittedName>
</protein>
<evidence type="ECO:0000313" key="2">
    <source>
        <dbReference type="EMBL" id="MFB9324878.1"/>
    </source>
</evidence>